<dbReference type="Proteomes" id="UP000001662">
    <property type="component" value="Chromosome"/>
</dbReference>
<feature type="domain" description="SLH" evidence="6">
    <location>
        <begin position="2323"/>
        <end position="2386"/>
    </location>
</feature>
<feature type="region of interest" description="Disordered" evidence="3">
    <location>
        <begin position="81"/>
        <end position="144"/>
    </location>
</feature>
<dbReference type="InterPro" id="IPR001119">
    <property type="entry name" value="SLH_dom"/>
</dbReference>
<dbReference type="Pfam" id="PF07581">
    <property type="entry name" value="Glug"/>
    <property type="match status" value="2"/>
</dbReference>
<dbReference type="Gene3D" id="2.60.40.2700">
    <property type="match status" value="2"/>
</dbReference>
<evidence type="ECO:0000313" key="8">
    <source>
        <dbReference type="Proteomes" id="UP000001662"/>
    </source>
</evidence>
<gene>
    <name evidence="7" type="ordered locus">Closa_3517</name>
</gene>
<dbReference type="SUPFAM" id="SSF49265">
    <property type="entry name" value="Fibronectin type III"/>
    <property type="match status" value="1"/>
</dbReference>
<sequence>MNTHKPAHRLTALALSFLMVFGMTPISVAAQTAESNSPKGEIIAFGTLSEEIITHQVALGTSLEDLDLPQSLNVTVRVATAADEPEPDEPVLDSGEPTQEDDNGTQESEESSGDADGEDASAPADDEPQEGTPSDAQEPSAEEPSYMEMNIPVPAEWTSSPDYDGDTAGVYIFTAEFEDFAVSAEPPVITVTVGTPTGVVTAFDALADEIRWQSVEYGTAQEQLNLPASLAATVAGKSAEVPVTWQAEPAYDGDTKGLYLFTAQLEGVLSTTEELPHLAVVVRAGEPRVAMFSFGGGATDTDPFLIGSAAQLAEIAALTNAGQLETIFLGTASGKVYLKLDNDIDLSGYNADGGWTPIGNFSKNFKGNFDGGNHVITGLAINRSQDVQGLFGCIEGGSVQNLGVVNANITVTGDYVGGVAGYVDSSTAENCYVTGNVSGSEYVGGVAGQISGSSTMKNCYNTGSVSGTSNVGGVAGRVYGSTVQSCYNTGSVTGTGQYVGGVAGDIIGGGRVQSCYSTGSVSGAGFVGGVTGLLDGGAAQNCYSTGSVTGTGQYVGGVAGRSVTSTLQNCAALNPSVSDGSNAGRVAGGIIGGTASGNIAFSGMTVNGSMVTGGAANNNSGADTTAAALKEDTGGVLSNLFTSADGWTYTAGKLPILADFAAGVQDDTMPTHIADGTDLNFRGEGTLANPYQVSTPAQLAKLAELVNAGNTDYDSKYYKLMNNLDLSGYASGEGWVPIGADSLKPFKGIFYGNGKQITGLTINRTGSTCQGLFGYIGAGMVENLGVVTVGVSGNEYVGGVAGYVGGGTVDNCYVTGSISGNDYVGGVTGNVNNGGSVRYCYATGQVTATGSNVNAGGLVGRVQNGTVTNCAALNSGVTATSTANGIGRITGRLQSGALSGNIAFSGMTVTVGGSPKGSLAEGGNEIDGEGKDKAALQTAGAFPSAFKTTPWTYTAGKLPGLGGTAADMPAYLQAEGAAPFEGSGLTKDDPYLIKTAADLAKLAELVNAGNNFADKYFWLENNLDLLGIDPNGDNTGWVPIGSDTKLFNGKFNGNDKTIANLTINRPSVDYQGLFGAIGSNGMVQNLGVVNASVSGKSYVGGMAGQLAGTVQNCYSTGSVSGTNTIGGVVGYAPGTVENCYSTASVSGAGNQVGGVAGFIFGTVQNCYSTGSVSGKNDVGGVVGQVTSSSAMVQYCYTSGSVTGNQYVGGVAGRVYGSKVQNCTALNPSISGTSSVGRVVGSVESSGTLKSNYAYTGIPGTWANKGLDAKDGADLTSATLFGGSFWTTAANWDTAVWDLAEGKLPTLKNISGQSGAPERYLLNLSTDELSVVLSGTDVSGSGSAYTTLASANPQTVTVTVAGMESWTNPDITVKWQQGADISTLTEISMTDGSGTFNIPAEFTGNITVAAQSVSNPNNKTSVTLAVSKRDLTAADFTIEESDRTKTYNGSAQSLPVIAPGGAGTLTLNYGGSTTPPTNVGTYAVTADVTAGTVYNAATDISLGNFTIGSKSVTINGIIALPRVYDGTIAVALIDGILSGVEDGDVGDVGFTLGTGTTSDANAGENKPVTITGCALTGAAAGNYTLTQPTDVTVNITTKLLGFASATATNKEYDGNAIAAVTAVVFSGLVDRESLVLGTDYTATGMFDSANVGTGKTVTVTPVLNSTERANNYTLFGTVDATANITAKQIDGTVSIVVTQGGGDASRIDEGDTLTANISGITPNGATLSYQWYRNGVAISGATNQTYIVADSASDTIGSLLAVKVTGTGNYVGTLESNTVEIGRIPLGGSVSIDGTTALGDTLTLNTASLIPSDATTSIVWLREGSIISGVDGSSYTITGSDIGKAISVQVTGTGNYSGIIIAEKTVPAVVPDAPVLTATAGNAQITLNWTVPFNGGSTITKYQISNNNGTNWTDVDLVNTHTVTGLTNGTAYTFKLRAVNGIGNGAEASAVGTPAAPHSGGGSSSGRSSGSGSTPTTPEKTPNQPVTAATPVTATAGTNGSASASIPDKSVTDAIAKAQADAKAQGKTANGITVALDVTMPKGTDSLTATLTRNSLDSLVSAGVSSLEINGSLVSVSFDKKALAEIQKQSTGNINIAIAPKTNLSAGAKKMIGTRPIYDITVGYGSGKTVSSFGGGVATVSIPYTLGKNEAVGGLYAVYVDANGNATRIAGSAYDANSGCVIFTTTHFSQYGIGYTAPTAKFTDIRTHWAKESIDYVVGRGLMSGTSDTAFSPNSAMTRGMLVTALGRLAGVDTKAYTKNSFTDVKADSAYRPYIEWAYSKGIIQGIGNSQFAPDRAITREEIAVIFTNYAKATGYTLPITREASVYADASSIGSAYKDAVKAMQQAGIMMGGSDNKFNPKGNATRAEVSSMLGRYIKLTINPATAQGWAQNDAGQYLYYKDGKALTGTQTIDGVKYFFNTDGTLKTGWVKDGDNWRFYSGKTMLVGFWDLGANGNNKTYYFTKDGLMISGKWLEIDGKWYYFYTDGSLARSTKIDGYEVDKNGVRKTK</sequence>
<dbReference type="PROSITE" id="PS51272">
    <property type="entry name" value="SLH"/>
    <property type="match status" value="3"/>
</dbReference>
<dbReference type="InterPro" id="IPR041248">
    <property type="entry name" value="YDG"/>
</dbReference>
<reference evidence="7" key="1">
    <citation type="submission" date="2010-07" db="EMBL/GenBank/DDBJ databases">
        <title>Complete sequence of Clostridium saccharolyticum WM1.</title>
        <authorList>
            <consortium name="US DOE Joint Genome Institute"/>
            <person name="Lucas S."/>
            <person name="Copeland A."/>
            <person name="Lapidus A."/>
            <person name="Cheng J.-F."/>
            <person name="Bruce D."/>
            <person name="Goodwin L."/>
            <person name="Pitluck S."/>
            <person name="Chertkov O."/>
            <person name="Detter J.C."/>
            <person name="Han C."/>
            <person name="Tapia R."/>
            <person name="Land M."/>
            <person name="Hauser L."/>
            <person name="Chang Y.-J."/>
            <person name="Jeffries C."/>
            <person name="Kyrpides N."/>
            <person name="Ivanova N."/>
            <person name="Mikhailova N."/>
            <person name="Mouttaki H."/>
            <person name="Lin L."/>
            <person name="Zhou J."/>
            <person name="Hemme C.L."/>
            <person name="Woyke T."/>
        </authorList>
    </citation>
    <scope>NUCLEOTIDE SEQUENCE [LARGE SCALE GENOMIC DNA]</scope>
    <source>
        <strain evidence="7">WM1</strain>
    </source>
</reference>
<dbReference type="eggNOG" id="COG5263">
    <property type="taxonomic scope" value="Bacteria"/>
</dbReference>
<name>D9RA70_LACSW</name>
<dbReference type="SUPFAM" id="SSF69360">
    <property type="entry name" value="Cell wall binding repeat"/>
    <property type="match status" value="1"/>
</dbReference>
<dbReference type="PaxDb" id="610130-Closa_3517"/>
<feature type="chain" id="PRO_5038610181" evidence="4">
    <location>
        <begin position="30"/>
        <end position="2508"/>
    </location>
</feature>
<feature type="domain" description="Fibronectin type-III" evidence="5">
    <location>
        <begin position="1869"/>
        <end position="1958"/>
    </location>
</feature>
<dbReference type="eggNOG" id="COG4932">
    <property type="taxonomic scope" value="Bacteria"/>
</dbReference>
<feature type="signal peptide" evidence="4">
    <location>
        <begin position="1"/>
        <end position="29"/>
    </location>
</feature>
<dbReference type="InterPro" id="IPR013783">
    <property type="entry name" value="Ig-like_fold"/>
</dbReference>
<dbReference type="PANTHER" id="PTHR43308:SF5">
    <property type="entry name" value="S-LAYER PROTEIN _ PEPTIDOGLYCAN ENDO-BETA-N-ACETYLGLUCOSAMINIDASE"/>
    <property type="match status" value="1"/>
</dbReference>
<feature type="compositionally biased region" description="Acidic residues" evidence="3">
    <location>
        <begin position="98"/>
        <end position="129"/>
    </location>
</feature>
<dbReference type="Gene3D" id="2.160.20.110">
    <property type="match status" value="4"/>
</dbReference>
<dbReference type="STRING" id="610130.Closa_3517"/>
<evidence type="ECO:0000256" key="4">
    <source>
        <dbReference type="SAM" id="SignalP"/>
    </source>
</evidence>
<dbReference type="SMART" id="SM00060">
    <property type="entry name" value="FN3"/>
    <property type="match status" value="1"/>
</dbReference>
<evidence type="ECO:0000259" key="5">
    <source>
        <dbReference type="PROSITE" id="PS50853"/>
    </source>
</evidence>
<evidence type="ECO:0000256" key="3">
    <source>
        <dbReference type="SAM" id="MobiDB-lite"/>
    </source>
</evidence>
<evidence type="ECO:0000313" key="7">
    <source>
        <dbReference type="EMBL" id="ADL06042.1"/>
    </source>
</evidence>
<dbReference type="PANTHER" id="PTHR43308">
    <property type="entry name" value="OUTER MEMBRANE PROTEIN ALPHA-RELATED"/>
    <property type="match status" value="1"/>
</dbReference>
<dbReference type="KEGG" id="csh:Closa_3517"/>
<dbReference type="Pfam" id="PF00041">
    <property type="entry name" value="fn3"/>
    <property type="match status" value="1"/>
</dbReference>
<dbReference type="InterPro" id="IPR051465">
    <property type="entry name" value="Cell_Envelope_Struct_Comp"/>
</dbReference>
<dbReference type="CDD" id="cd00063">
    <property type="entry name" value="FN3"/>
    <property type="match status" value="1"/>
</dbReference>
<dbReference type="EMBL" id="CP002109">
    <property type="protein sequence ID" value="ADL06042.1"/>
    <property type="molecule type" value="Genomic_DNA"/>
</dbReference>
<dbReference type="InterPro" id="IPR043772">
    <property type="entry name" value="MBG_3"/>
</dbReference>
<dbReference type="InterPro" id="IPR011493">
    <property type="entry name" value="GLUG"/>
</dbReference>
<dbReference type="PROSITE" id="PS51170">
    <property type="entry name" value="CW"/>
    <property type="match status" value="1"/>
</dbReference>
<organism evidence="7 8">
    <name type="scientific">Lacrimispora saccharolytica (strain ATCC 35040 / DSM 2544 / NRCC 2533 / WM1)</name>
    <name type="common">Clostridium saccharolyticum</name>
    <dbReference type="NCBI Taxonomy" id="610130"/>
    <lineage>
        <taxon>Bacteria</taxon>
        <taxon>Bacillati</taxon>
        <taxon>Bacillota</taxon>
        <taxon>Clostridia</taxon>
        <taxon>Lachnospirales</taxon>
        <taxon>Lachnospiraceae</taxon>
        <taxon>Lacrimispora</taxon>
    </lineage>
</organism>
<protein>
    <submittedName>
        <fullName evidence="7">Fibronectin type III domain protein</fullName>
    </submittedName>
</protein>
<feature type="compositionally biased region" description="Low complexity" evidence="3">
    <location>
        <begin position="1984"/>
        <end position="2004"/>
    </location>
</feature>
<feature type="region of interest" description="Disordered" evidence="3">
    <location>
        <begin position="1949"/>
        <end position="2006"/>
    </location>
</feature>
<dbReference type="OrthoDB" id="1744393at2"/>
<dbReference type="Pfam" id="PF00395">
    <property type="entry name" value="SLH"/>
    <property type="match status" value="3"/>
</dbReference>
<dbReference type="Gene3D" id="2.10.270.10">
    <property type="entry name" value="Cholin Binding"/>
    <property type="match status" value="2"/>
</dbReference>
<evidence type="ECO:0000259" key="6">
    <source>
        <dbReference type="PROSITE" id="PS51272"/>
    </source>
</evidence>
<dbReference type="Pfam" id="PF18887">
    <property type="entry name" value="MBG_3"/>
    <property type="match status" value="1"/>
</dbReference>
<dbReference type="HOGENOM" id="CLU_227613_0_0_9"/>
<dbReference type="eggNOG" id="COG3210">
    <property type="taxonomic scope" value="Bacteria"/>
</dbReference>
<feature type="repeat" description="Cell wall-binding" evidence="2">
    <location>
        <begin position="2469"/>
        <end position="2488"/>
    </location>
</feature>
<dbReference type="Pfam" id="PF18657">
    <property type="entry name" value="YDG"/>
    <property type="match status" value="2"/>
</dbReference>
<keyword evidence="8" id="KW-1185">Reference proteome</keyword>
<dbReference type="InterPro" id="IPR018337">
    <property type="entry name" value="Cell_wall/Cho-bd_repeat"/>
</dbReference>
<feature type="compositionally biased region" description="Polar residues" evidence="3">
    <location>
        <begin position="1973"/>
        <end position="1983"/>
    </location>
</feature>
<feature type="domain" description="SLH" evidence="6">
    <location>
        <begin position="2196"/>
        <end position="2256"/>
    </location>
</feature>
<dbReference type="Pfam" id="PF19127">
    <property type="entry name" value="Choline_bind_3"/>
    <property type="match status" value="2"/>
</dbReference>
<evidence type="ECO:0000256" key="1">
    <source>
        <dbReference type="ARBA" id="ARBA00022737"/>
    </source>
</evidence>
<evidence type="ECO:0000256" key="2">
    <source>
        <dbReference type="PROSITE-ProRule" id="PRU00591"/>
    </source>
</evidence>
<proteinExistence type="predicted"/>
<feature type="domain" description="SLH" evidence="6">
    <location>
        <begin position="2257"/>
        <end position="2320"/>
    </location>
</feature>
<dbReference type="InterPro" id="IPR036116">
    <property type="entry name" value="FN3_sf"/>
</dbReference>
<dbReference type="InterPro" id="IPR003961">
    <property type="entry name" value="FN3_dom"/>
</dbReference>
<keyword evidence="1" id="KW-0677">Repeat</keyword>
<keyword evidence="4" id="KW-0732">Signal</keyword>
<dbReference type="PROSITE" id="PS50853">
    <property type="entry name" value="FN3"/>
    <property type="match status" value="1"/>
</dbReference>
<dbReference type="Gene3D" id="2.60.40.10">
    <property type="entry name" value="Immunoglobulins"/>
    <property type="match status" value="1"/>
</dbReference>
<accession>D9RA70</accession>